<accession>D5E5C6</accession>
<dbReference type="InterPro" id="IPR007326">
    <property type="entry name" value="Lipoprotein-assoc_dom"/>
</dbReference>
<reference evidence="4" key="1">
    <citation type="submission" date="2010-03" db="EMBL/GenBank/DDBJ databases">
        <title>The complete genome of Mycoplasma crocodyli MP145.</title>
        <authorList>
            <person name="Glass J.I."/>
            <person name="Durkin A.S."/>
            <person name="Hostetler J."/>
            <person name="Jackson J."/>
            <person name="Johnson J."/>
            <person name="May M.A."/>
            <person name="Paralanov V."/>
            <person name="Radune D."/>
            <person name="Szczypinski B."/>
            <person name="Brown D.R."/>
        </authorList>
    </citation>
    <scope>NUCLEOTIDE SEQUENCE [LARGE SCALE GENOMIC DNA]</scope>
    <source>
        <strain evidence="4">ATCC 51981 / MP145</strain>
    </source>
</reference>
<keyword evidence="3" id="KW-0449">Lipoprotein</keyword>
<dbReference type="PROSITE" id="PS51257">
    <property type="entry name" value="PROKAR_LIPOPROTEIN"/>
    <property type="match status" value="1"/>
</dbReference>
<reference key="2">
    <citation type="submission" date="2010-03" db="EMBL/GenBank/DDBJ databases">
        <authorList>
            <person name="Ma Z."/>
            <person name="Wang X."/>
            <person name="Liu H."/>
        </authorList>
    </citation>
    <scope>NUCLEOTIDE SEQUENCE</scope>
    <source>
        <strain>MP145</strain>
    </source>
</reference>
<gene>
    <name evidence="3" type="ordered locus">MCRO_0326</name>
</gene>
<dbReference type="KEGG" id="mcd:MCRO_0326"/>
<dbReference type="EMBL" id="CP001991">
    <property type="protein sequence ID" value="ADE19353.1"/>
    <property type="molecule type" value="Genomic_DNA"/>
</dbReference>
<evidence type="ECO:0000259" key="2">
    <source>
        <dbReference type="Pfam" id="PF04200"/>
    </source>
</evidence>
<dbReference type="Proteomes" id="UP000001845">
    <property type="component" value="Chromosome"/>
</dbReference>
<evidence type="ECO:0000313" key="3">
    <source>
        <dbReference type="EMBL" id="ADE19353.1"/>
    </source>
</evidence>
<feature type="domain" description="Lipoprotein-associated type-17" evidence="2">
    <location>
        <begin position="247"/>
        <end position="324"/>
    </location>
</feature>
<keyword evidence="1" id="KW-0732">Signal</keyword>
<evidence type="ECO:0000313" key="4">
    <source>
        <dbReference type="Proteomes" id="UP000001845"/>
    </source>
</evidence>
<feature type="chain" id="PRO_5003070881" evidence="1">
    <location>
        <begin position="25"/>
        <end position="420"/>
    </location>
</feature>
<keyword evidence="4" id="KW-1185">Reference proteome</keyword>
<dbReference type="Pfam" id="PF04200">
    <property type="entry name" value="Lipoprotein_17"/>
    <property type="match status" value="2"/>
</dbReference>
<feature type="domain" description="Lipoprotein-associated type-17" evidence="2">
    <location>
        <begin position="146"/>
        <end position="223"/>
    </location>
</feature>
<evidence type="ECO:0000256" key="1">
    <source>
        <dbReference type="SAM" id="SignalP"/>
    </source>
</evidence>
<proteinExistence type="predicted"/>
<sequence length="420" mass="45864">MKKMNIKLLLTLGSSLTIIPVALSASCDKKTAQELADEQLSKVKVSIADADKKLEAAKITKEKIKIEGQGDYTPVVTVTAITENAPKTTDSVKVTIKLTKKVDGKDVTSKAKDFTIEGFVKPTKPVTPPSTTKTLKELLDEQVAKVTIVVKDEAKNKIATEIKEADLTIAEFGTYTHKVTLTTSEGKTADKLKLTAKVVLEGKEKEKTITSVERTIELGEFNKEAPVTPPATTKTLKELLDEQVAKVTIVVKDEAKNKIATEIKEADLTIAEFGTYTHKVTLTTSEGKTADKLKLTAKVVLEGKEKEKTITSVERTIELGEFNKEAPKTLKQLLDEQIKLVTVVVKEESKTKKASEIAEADLTVDKLGGYKATYKFVVTDKTGDTTKALVKVEITLSKEENGKTINSEMKSFELGEFAKA</sequence>
<organism evidence="3 4">
    <name type="scientific">Mycoplasma crocodyli (strain ATCC 51981 / MP145)</name>
    <dbReference type="NCBI Taxonomy" id="512564"/>
    <lineage>
        <taxon>Bacteria</taxon>
        <taxon>Bacillati</taxon>
        <taxon>Mycoplasmatota</taxon>
        <taxon>Mollicutes</taxon>
        <taxon>Mycoplasmataceae</taxon>
        <taxon>Mycoplasma</taxon>
    </lineage>
</organism>
<protein>
    <submittedName>
        <fullName evidence="3">Putative lipoprotein</fullName>
    </submittedName>
</protein>
<feature type="signal peptide" evidence="1">
    <location>
        <begin position="1"/>
        <end position="24"/>
    </location>
</feature>
<reference evidence="3 4" key="3">
    <citation type="journal article" date="2011" name="J. Bacteriol.">
        <title>Genome sequences of Mycoplasma alligatoris A21JP2T and Mycoplasma crocodyli MP145T.</title>
        <authorList>
            <person name="Brown D.R."/>
            <person name="Farmerie W.G."/>
            <person name="May M."/>
            <person name="Benders G.A."/>
            <person name="Durkin A.S."/>
            <person name="Hlavinka K."/>
            <person name="Hostetler J."/>
            <person name="Jackson J."/>
            <person name="Johnson J."/>
            <person name="Miller R.H."/>
            <person name="Paralanov V."/>
            <person name="Radune D."/>
            <person name="Szczypinski B."/>
            <person name="Glass J.I."/>
        </authorList>
    </citation>
    <scope>NUCLEOTIDE SEQUENCE [LARGE SCALE GENOMIC DNA]</scope>
    <source>
        <strain evidence="4">ATCC 51981 / MP145</strain>
    </source>
</reference>
<dbReference type="RefSeq" id="WP_013054130.1">
    <property type="nucleotide sequence ID" value="NC_014014.1"/>
</dbReference>
<name>D5E5C6_MYCCM</name>
<dbReference type="AlphaFoldDB" id="D5E5C6"/>
<dbReference type="HOGENOM" id="CLU_653484_0_0_14"/>